<gene>
    <name evidence="2" type="ordered locus">FRAAL6114</name>
</gene>
<name>Q0RCT6_FRAAA</name>
<feature type="transmembrane region" description="Helical" evidence="1">
    <location>
        <begin position="223"/>
        <end position="241"/>
    </location>
</feature>
<feature type="transmembrane region" description="Helical" evidence="1">
    <location>
        <begin position="248"/>
        <end position="269"/>
    </location>
</feature>
<dbReference type="eggNOG" id="COG1215">
    <property type="taxonomic scope" value="Bacteria"/>
</dbReference>
<dbReference type="STRING" id="326424.FRAAL6114"/>
<evidence type="ECO:0000256" key="1">
    <source>
        <dbReference type="SAM" id="Phobius"/>
    </source>
</evidence>
<dbReference type="AlphaFoldDB" id="Q0RCT6"/>
<feature type="transmembrane region" description="Helical" evidence="1">
    <location>
        <begin position="454"/>
        <end position="473"/>
    </location>
</feature>
<accession>Q0RCT6</accession>
<feature type="transmembrane region" description="Helical" evidence="1">
    <location>
        <begin position="535"/>
        <end position="553"/>
    </location>
</feature>
<keyword evidence="1" id="KW-0472">Membrane</keyword>
<keyword evidence="3" id="KW-1185">Reference proteome</keyword>
<evidence type="ECO:0000313" key="3">
    <source>
        <dbReference type="Proteomes" id="UP000000657"/>
    </source>
</evidence>
<dbReference type="EMBL" id="CT573213">
    <property type="protein sequence ID" value="CAJ64738.1"/>
    <property type="molecule type" value="Genomic_DNA"/>
</dbReference>
<protein>
    <submittedName>
        <fullName evidence="2">Uncharacterized protein</fullName>
    </submittedName>
</protein>
<feature type="transmembrane region" description="Helical" evidence="1">
    <location>
        <begin position="33"/>
        <end position="53"/>
    </location>
</feature>
<keyword evidence="1" id="KW-1133">Transmembrane helix</keyword>
<feature type="transmembrane region" description="Helical" evidence="1">
    <location>
        <begin position="183"/>
        <end position="203"/>
    </location>
</feature>
<feature type="transmembrane region" description="Helical" evidence="1">
    <location>
        <begin position="323"/>
        <end position="341"/>
    </location>
</feature>
<sequence length="831" mass="86939">MQMSGVRARLAVGLGLICLVVLPLDAPGGLRAVVILPAVLLLPGAAVLSFVAIRDKALWAGLAVCVSLAVEAVVLCVLLWLRIWHPDAVAAVLVVLSVAIIVVNARRSRSAPASGEARQPVAGALTDAVPTDAAPTAYIPRGGVGAPTAPLARGDAGVHTAPIARRTGGVEAEGRAGSPRPRVAAVGLLVAPGVLAAVLFAVSVGRVDPGRMGQYGMLTVLPATWYLALALLLAGAVAVLTRPVVNRAAAAGYLFGIVFVLFGTAPLVYSVPHYSWVYNYVGVTRYILAHHSLDGNVDIYQRWPGFFAVAAFLSGLTRTTDPLVFAQWAEVFFVSVSALLVSCLGRSYLRSVSLGWVAALVFVAGNWVGQSYFAPQGLALTLALAIYCLLVEFCRPPGRGATAVADATTLRRWAIAVAVLLQAAVVVSHQLTPYLIVVSVVVLVASGLVRPWLLVVLMAALAVAFLIPNLHYITSHFGVASSPDPLQNLRRVDPYGATPLPGKVLHARAGTALSMLVWLLAAAAVVRGRLRRRPGAGVLGLLFVSPAILVLGQDYGGEAIFRVYLFSLPWAAVAIASGMVRSEPRPVPARPAARRARRADSAVSVMPVTPVQPVLPVVRARRVGVVALACTGAFLPAFFGQEELNYMPAGTVAASDYFYGHALSGSVLMCAAPNFPRSYGPNYDEFIHMKNGDEPNMLLNPDLRGRDLGPADVSTVVSEIRKYSSRGYLAFADSGDAYVRTFQLAPAGALGRLEAAVARSPSFRLWYHNADTRIYALADAGAVGAVGVPDAVGSDAVGVAKNVRLTPAPSRATDAVVTSGPAAATASLGRP</sequence>
<evidence type="ECO:0000313" key="2">
    <source>
        <dbReference type="EMBL" id="CAJ64738.1"/>
    </source>
</evidence>
<reference evidence="2 3" key="1">
    <citation type="journal article" date="2007" name="Genome Res.">
        <title>Genome characteristics of facultatively symbiotic Frankia sp. strains reflect host range and host plant biogeography.</title>
        <authorList>
            <person name="Normand P."/>
            <person name="Lapierre P."/>
            <person name="Tisa L.S."/>
            <person name="Gogarten J.P."/>
            <person name="Alloisio N."/>
            <person name="Bagnarol E."/>
            <person name="Bassi C.A."/>
            <person name="Berry A.M."/>
            <person name="Bickhart D.M."/>
            <person name="Choisne N."/>
            <person name="Couloux A."/>
            <person name="Cournoyer B."/>
            <person name="Cruveiller S."/>
            <person name="Daubin V."/>
            <person name="Demange N."/>
            <person name="Francino M.P."/>
            <person name="Goltsman E."/>
            <person name="Huang Y."/>
            <person name="Kopp O.R."/>
            <person name="Labarre L."/>
            <person name="Lapidus A."/>
            <person name="Lavire C."/>
            <person name="Marechal J."/>
            <person name="Martinez M."/>
            <person name="Mastronunzio J.E."/>
            <person name="Mullin B.C."/>
            <person name="Niemann J."/>
            <person name="Pujic P."/>
            <person name="Rawnsley T."/>
            <person name="Rouy Z."/>
            <person name="Schenowitz C."/>
            <person name="Sellstedt A."/>
            <person name="Tavares F."/>
            <person name="Tomkins J.P."/>
            <person name="Vallenet D."/>
            <person name="Valverde C."/>
            <person name="Wall L.G."/>
            <person name="Wang Y."/>
            <person name="Medigue C."/>
            <person name="Benson D.R."/>
        </authorList>
    </citation>
    <scope>NUCLEOTIDE SEQUENCE [LARGE SCALE GENOMIC DNA]</scope>
    <source>
        <strain evidence="3">DSM 45986 / CECT 9034 / ACN14a</strain>
    </source>
</reference>
<feature type="transmembrane region" description="Helical" evidence="1">
    <location>
        <begin position="348"/>
        <end position="367"/>
    </location>
</feature>
<dbReference type="HOGENOM" id="CLU_017733_0_0_11"/>
<feature type="transmembrane region" description="Helical" evidence="1">
    <location>
        <begin position="505"/>
        <end position="526"/>
    </location>
</feature>
<organism evidence="2 3">
    <name type="scientific">Frankia alni (strain DSM 45986 / CECT 9034 / ACN14a)</name>
    <dbReference type="NCBI Taxonomy" id="326424"/>
    <lineage>
        <taxon>Bacteria</taxon>
        <taxon>Bacillati</taxon>
        <taxon>Actinomycetota</taxon>
        <taxon>Actinomycetes</taxon>
        <taxon>Frankiales</taxon>
        <taxon>Frankiaceae</taxon>
        <taxon>Frankia</taxon>
    </lineage>
</organism>
<keyword evidence="1" id="KW-0812">Transmembrane</keyword>
<proteinExistence type="predicted"/>
<feature type="transmembrane region" description="Helical" evidence="1">
    <location>
        <begin position="60"/>
        <end position="82"/>
    </location>
</feature>
<feature type="transmembrane region" description="Helical" evidence="1">
    <location>
        <begin position="88"/>
        <end position="105"/>
    </location>
</feature>
<feature type="transmembrane region" description="Helical" evidence="1">
    <location>
        <begin position="431"/>
        <end position="449"/>
    </location>
</feature>
<dbReference type="KEGG" id="fal:FRAAL6114"/>
<dbReference type="Proteomes" id="UP000000657">
    <property type="component" value="Chromosome"/>
</dbReference>